<dbReference type="InterPro" id="IPR023298">
    <property type="entry name" value="ATPase_P-typ_TM_dom_sf"/>
</dbReference>
<evidence type="ECO:0000256" key="5">
    <source>
        <dbReference type="ARBA" id="ARBA00022967"/>
    </source>
</evidence>
<dbReference type="PRINTS" id="PR00119">
    <property type="entry name" value="CATATPASE"/>
</dbReference>
<evidence type="ECO:0000313" key="11">
    <source>
        <dbReference type="EMBL" id="MFI7441056.1"/>
    </source>
</evidence>
<feature type="domain" description="Cation-transporting P-type ATPase N-terminal" evidence="10">
    <location>
        <begin position="647"/>
        <end position="717"/>
    </location>
</feature>
<dbReference type="InterPro" id="IPR023299">
    <property type="entry name" value="ATPase_P-typ_cyto_dom_N"/>
</dbReference>
<dbReference type="InterPro" id="IPR001757">
    <property type="entry name" value="P_typ_ATPase"/>
</dbReference>
<accession>A0ABW8A4U7</accession>
<evidence type="ECO:0000256" key="6">
    <source>
        <dbReference type="ARBA" id="ARBA00022989"/>
    </source>
</evidence>
<dbReference type="InterPro" id="IPR023214">
    <property type="entry name" value="HAD_sf"/>
</dbReference>
<comment type="caution">
    <text evidence="11">The sequence shown here is derived from an EMBL/GenBank/DDBJ whole genome shotgun (WGS) entry which is preliminary data.</text>
</comment>
<dbReference type="Gene3D" id="1.20.1110.10">
    <property type="entry name" value="Calcium-transporting ATPase, transmembrane domain"/>
    <property type="match status" value="2"/>
</dbReference>
<dbReference type="SMART" id="SM00831">
    <property type="entry name" value="Cation_ATPase_N"/>
    <property type="match status" value="1"/>
</dbReference>
<dbReference type="InterPro" id="IPR059000">
    <property type="entry name" value="ATPase_P-type_domA"/>
</dbReference>
<evidence type="ECO:0000256" key="3">
    <source>
        <dbReference type="ARBA" id="ARBA00022741"/>
    </source>
</evidence>
<keyword evidence="12" id="KW-1185">Reference proteome</keyword>
<name>A0ABW8A4U7_9ACTN</name>
<dbReference type="SUPFAM" id="SSF81653">
    <property type="entry name" value="Calcium ATPase, transduction domain A"/>
    <property type="match status" value="1"/>
</dbReference>
<dbReference type="SFLD" id="SFLDF00027">
    <property type="entry name" value="p-type_atpase"/>
    <property type="match status" value="1"/>
</dbReference>
<dbReference type="EMBL" id="JBITMB010000003">
    <property type="protein sequence ID" value="MFI7441056.1"/>
    <property type="molecule type" value="Genomic_DNA"/>
</dbReference>
<dbReference type="RefSeq" id="WP_397020845.1">
    <property type="nucleotide sequence ID" value="NZ_JBITMB010000003.1"/>
</dbReference>
<dbReference type="Proteomes" id="UP001612928">
    <property type="component" value="Unassembled WGS sequence"/>
</dbReference>
<evidence type="ECO:0000259" key="10">
    <source>
        <dbReference type="SMART" id="SM00831"/>
    </source>
</evidence>
<dbReference type="SFLD" id="SFLDS00003">
    <property type="entry name" value="Haloacid_Dehalogenase"/>
    <property type="match status" value="1"/>
</dbReference>
<dbReference type="Pfam" id="PF00702">
    <property type="entry name" value="Hydrolase"/>
    <property type="match status" value="1"/>
</dbReference>
<proteinExistence type="predicted"/>
<dbReference type="Gene3D" id="3.40.1110.10">
    <property type="entry name" value="Calcium-transporting ATPase, cytoplasmic domain N"/>
    <property type="match status" value="2"/>
</dbReference>
<evidence type="ECO:0000256" key="7">
    <source>
        <dbReference type="ARBA" id="ARBA00023136"/>
    </source>
</evidence>
<dbReference type="InterPro" id="IPR006068">
    <property type="entry name" value="ATPase_P-typ_cation-transptr_C"/>
</dbReference>
<dbReference type="InterPro" id="IPR044492">
    <property type="entry name" value="P_typ_ATPase_HD_dom"/>
</dbReference>
<evidence type="ECO:0000256" key="1">
    <source>
        <dbReference type="ARBA" id="ARBA00004651"/>
    </source>
</evidence>
<sequence>MPVGLSVPSLPRLPGRDLVSAPLKWAAGAVGKASEVPGRAAATLAGLAGLRRSTWTYPGRVHLELRCPILEEYSDAIESALCAHPSVRWARVNLPLRRVIVAVAEQPPVDELVAVLDEAERAVVEKDPAVVEGTAGGPPPALLAVADMAGLAVSAVERLVHRTPLPSGAAGVAGYLSAVPQLRKVLDDAIPVCRSWMPLVNTAVQTLTPGGSGLAIDLAQRMLQVRQARLQKGVWGRREEELTGTPERAEARLRPWDRPRRLPNGPIERHAEQILSAGALGTLAGGMLTGEVQRGLEMALAGLPKASSAGREAFAAELGTLLSQRGVIITDGAALSRLDRVDTVVLDDDVLVSKDLVVADVVAAPDADDETVAVRVHALFAASAPRAVREDGDWALGPYDELPHEGWAGAGHRDRLRDEGAAHVLALTDRQRLQAVVAVVPQRVPEAHALVVAARRARLRLLFAGAGNPPDGDRPGRADGRVPDGSTPGGDASGSGTPGGGAPGDRVPGGAELAASVRRLQRQGAVVLLVSSDRAALAAADCGVGAVRPDAPPPWGADLLVGGDLTTVALLVEAAATARRVSERGVTLAKAGTGVAALYGLTAPLSRVTGQVLSAVNGVAALSLAQGTWEAHQAMRRTAAPAPPTTPWHSMPAGRVLAELETRETGLTASEARRRGTVATPAGSRLGTLARAVGAELANPFTPVLTAGAAGTAVLGSLVDASLVVGVMGVSALVGGVQRAAGAEAVQELSARSRARARVLRDGVEAEVDASEVVPGDVVLLDTGEVVPADCRILQADGLETDESSLTGESLPVPKHGAPVLARHVAERRSMLYEGTTVAAGSATAVVVAVAEATEAGRAMAAGAAAERVSGVQERLAAITRATTPIAVGSALTVTLSGLLRGRRLRDTLGEGVSLAVASVPEGLPLLVSAAQLAATRRLAARGVHARNPGTIEALGRVEVLCFDKTGTLTEGRIRLARVSDADHEGDVAGLDEPLRAVVAAALRATPHSDQGDYSHLTDAAVAEGAYELDVSRRTGARDWEEITALLFESSRGFHATLGRTRDGRLLSVKGAPETVLPRCAGLDAERLRAVEARIEHLTSSGHRVLAVAERPAGRPPERPPRRPPERQAGVDALGEDDVHDLAFVGVLGLADVVRDTAASAVAGLRRAGVQIVMLTGDHPGTAGAIAADVTDDTDLRVLTGSDIDDMDDGALDETLPSVDVVARCTPTHKVRVVRSFQRLGKVVAMAGDGSNDAAGIRLADIGIALGPGATPSARAAADLVVADESLETIISTLVEGRAMWASVREALAILVGGNLGEIGFTLIGSLATGRSPLSARQLLLVNMLTDLAPALAIAVRAPSDEATAVLLDEGPETSLGAALTHDIVERAIFTTLGAGLGWTLARLTGPASRARTVGLVSLVGTQLAQTLLVGGRSRPVVLSSLGSAAVLAAVVQVPGLSHFFGCVPLDPLGWGIALSAVAVAVAAEQIVPLRRLGLAIRPADLP</sequence>
<dbReference type="PROSITE" id="PS00154">
    <property type="entry name" value="ATPASE_E1_E2"/>
    <property type="match status" value="1"/>
</dbReference>
<feature type="region of interest" description="Disordered" evidence="9">
    <location>
        <begin position="465"/>
        <end position="510"/>
    </location>
</feature>
<organism evidence="11 12">
    <name type="scientific">Nonomuraea indica</name>
    <dbReference type="NCBI Taxonomy" id="1581193"/>
    <lineage>
        <taxon>Bacteria</taxon>
        <taxon>Bacillati</taxon>
        <taxon>Actinomycetota</taxon>
        <taxon>Actinomycetes</taxon>
        <taxon>Streptosporangiales</taxon>
        <taxon>Streptosporangiaceae</taxon>
        <taxon>Nonomuraea</taxon>
    </lineage>
</organism>
<dbReference type="SFLD" id="SFLDG00002">
    <property type="entry name" value="C1.7:_P-type_atpase_like"/>
    <property type="match status" value="1"/>
</dbReference>
<evidence type="ECO:0000313" key="12">
    <source>
        <dbReference type="Proteomes" id="UP001612928"/>
    </source>
</evidence>
<feature type="region of interest" description="Disordered" evidence="9">
    <location>
        <begin position="1107"/>
        <end position="1129"/>
    </location>
</feature>
<feature type="compositionally biased region" description="Basic and acidic residues" evidence="9">
    <location>
        <begin position="1112"/>
        <end position="1126"/>
    </location>
</feature>
<dbReference type="InterPro" id="IPR018303">
    <property type="entry name" value="ATPase_P-typ_P_site"/>
</dbReference>
<dbReference type="Pfam" id="PF00689">
    <property type="entry name" value="Cation_ATPase_C"/>
    <property type="match status" value="1"/>
</dbReference>
<feature type="compositionally biased region" description="Basic and acidic residues" evidence="9">
    <location>
        <begin position="471"/>
        <end position="482"/>
    </location>
</feature>
<dbReference type="InterPro" id="IPR036412">
    <property type="entry name" value="HAD-like_sf"/>
</dbReference>
<comment type="catalytic activity">
    <reaction evidence="8">
        <text>ATP + H2O = ADP + phosphate + H(+)</text>
        <dbReference type="Rhea" id="RHEA:13065"/>
        <dbReference type="ChEBI" id="CHEBI:15377"/>
        <dbReference type="ChEBI" id="CHEBI:15378"/>
        <dbReference type="ChEBI" id="CHEBI:30616"/>
        <dbReference type="ChEBI" id="CHEBI:43474"/>
        <dbReference type="ChEBI" id="CHEBI:456216"/>
    </reaction>
</comment>
<dbReference type="NCBIfam" id="TIGR01494">
    <property type="entry name" value="ATPase_P-type"/>
    <property type="match status" value="2"/>
</dbReference>
<protein>
    <submittedName>
        <fullName evidence="11">HAD-IC family P-type ATPase</fullName>
    </submittedName>
</protein>
<dbReference type="Gene3D" id="2.70.150.10">
    <property type="entry name" value="Calcium-transporting ATPase, cytoplasmic transduction domain A"/>
    <property type="match status" value="1"/>
</dbReference>
<evidence type="ECO:0000256" key="4">
    <source>
        <dbReference type="ARBA" id="ARBA00022840"/>
    </source>
</evidence>
<keyword evidence="6" id="KW-1133">Transmembrane helix</keyword>
<keyword evidence="5" id="KW-1278">Translocase</keyword>
<dbReference type="InterPro" id="IPR008250">
    <property type="entry name" value="ATPase_P-typ_transduc_dom_A_sf"/>
</dbReference>
<dbReference type="Gene3D" id="3.40.50.1000">
    <property type="entry name" value="HAD superfamily/HAD-like"/>
    <property type="match status" value="2"/>
</dbReference>
<gene>
    <name evidence="11" type="ORF">ACIBP5_13970</name>
</gene>
<dbReference type="PANTHER" id="PTHR42861">
    <property type="entry name" value="CALCIUM-TRANSPORTING ATPASE"/>
    <property type="match status" value="1"/>
</dbReference>
<dbReference type="Pfam" id="PF00122">
    <property type="entry name" value="E1-E2_ATPase"/>
    <property type="match status" value="1"/>
</dbReference>
<keyword evidence="2" id="KW-0812">Transmembrane</keyword>
<evidence type="ECO:0000256" key="9">
    <source>
        <dbReference type="SAM" id="MobiDB-lite"/>
    </source>
</evidence>
<dbReference type="InterPro" id="IPR004014">
    <property type="entry name" value="ATPase_P-typ_cation-transptr_N"/>
</dbReference>
<evidence type="ECO:0000256" key="2">
    <source>
        <dbReference type="ARBA" id="ARBA00022692"/>
    </source>
</evidence>
<dbReference type="SUPFAM" id="SSF81665">
    <property type="entry name" value="Calcium ATPase, transmembrane domain M"/>
    <property type="match status" value="1"/>
</dbReference>
<evidence type="ECO:0000256" key="8">
    <source>
        <dbReference type="ARBA" id="ARBA00049360"/>
    </source>
</evidence>
<comment type="subcellular location">
    <subcellularLocation>
        <location evidence="1">Cell membrane</location>
        <topology evidence="1">Multi-pass membrane protein</topology>
    </subcellularLocation>
</comment>
<keyword evidence="7" id="KW-0472">Membrane</keyword>
<keyword evidence="4" id="KW-0067">ATP-binding</keyword>
<feature type="compositionally biased region" description="Gly residues" evidence="9">
    <location>
        <begin position="487"/>
        <end position="503"/>
    </location>
</feature>
<reference evidence="11 12" key="1">
    <citation type="submission" date="2024-10" db="EMBL/GenBank/DDBJ databases">
        <title>The Natural Products Discovery Center: Release of the First 8490 Sequenced Strains for Exploring Actinobacteria Biosynthetic Diversity.</title>
        <authorList>
            <person name="Kalkreuter E."/>
            <person name="Kautsar S.A."/>
            <person name="Yang D."/>
            <person name="Bader C.D."/>
            <person name="Teijaro C.N."/>
            <person name="Fluegel L."/>
            <person name="Davis C.M."/>
            <person name="Simpson J.R."/>
            <person name="Lauterbach L."/>
            <person name="Steele A.D."/>
            <person name="Gui C."/>
            <person name="Meng S."/>
            <person name="Li G."/>
            <person name="Viehrig K."/>
            <person name="Ye F."/>
            <person name="Su P."/>
            <person name="Kiefer A.F."/>
            <person name="Nichols A."/>
            <person name="Cepeda A.J."/>
            <person name="Yan W."/>
            <person name="Fan B."/>
            <person name="Jiang Y."/>
            <person name="Adhikari A."/>
            <person name="Zheng C.-J."/>
            <person name="Schuster L."/>
            <person name="Cowan T.M."/>
            <person name="Smanski M.J."/>
            <person name="Chevrette M.G."/>
            <person name="De Carvalho L.P.S."/>
            <person name="Shen B."/>
        </authorList>
    </citation>
    <scope>NUCLEOTIDE SEQUENCE [LARGE SCALE GENOMIC DNA]</scope>
    <source>
        <strain evidence="11 12">NPDC049503</strain>
    </source>
</reference>
<keyword evidence="3" id="KW-0547">Nucleotide-binding</keyword>
<dbReference type="SUPFAM" id="SSF56784">
    <property type="entry name" value="HAD-like"/>
    <property type="match status" value="1"/>
</dbReference>